<feature type="domain" description="Rhodanese" evidence="2">
    <location>
        <begin position="21"/>
        <end position="133"/>
    </location>
</feature>
<dbReference type="NCBIfam" id="TIGR03167">
    <property type="entry name" value="tRNA_sel_U_synt"/>
    <property type="match status" value="1"/>
</dbReference>
<dbReference type="SMART" id="SM00450">
    <property type="entry name" value="RHOD"/>
    <property type="match status" value="1"/>
</dbReference>
<dbReference type="GO" id="GO:0043828">
    <property type="term" value="F:tRNA 2-selenouridine synthase activity"/>
    <property type="evidence" value="ECO:0007669"/>
    <property type="project" value="InterPro"/>
</dbReference>
<name>Q0ANB9_MARMM</name>
<dbReference type="HOGENOM" id="CLU_043456_0_1_5"/>
<dbReference type="eggNOG" id="COG2603">
    <property type="taxonomic scope" value="Bacteria"/>
</dbReference>
<dbReference type="PANTHER" id="PTHR30401:SF0">
    <property type="entry name" value="TRNA 2-SELENOURIDINE SYNTHASE"/>
    <property type="match status" value="1"/>
</dbReference>
<evidence type="ECO:0000259" key="2">
    <source>
        <dbReference type="PROSITE" id="PS50206"/>
    </source>
</evidence>
<reference evidence="3 4" key="1">
    <citation type="submission" date="2006-08" db="EMBL/GenBank/DDBJ databases">
        <title>Complete sequence of Maricaulis maris MCS10.</title>
        <authorList>
            <consortium name="US DOE Joint Genome Institute"/>
            <person name="Copeland A."/>
            <person name="Lucas S."/>
            <person name="Lapidus A."/>
            <person name="Barry K."/>
            <person name="Detter J.C."/>
            <person name="Glavina del Rio T."/>
            <person name="Hammon N."/>
            <person name="Israni S."/>
            <person name="Dalin E."/>
            <person name="Tice H."/>
            <person name="Pitluck S."/>
            <person name="Saunders E."/>
            <person name="Brettin T."/>
            <person name="Bruce D."/>
            <person name="Han C."/>
            <person name="Tapia R."/>
            <person name="Gilna P."/>
            <person name="Schmutz J."/>
            <person name="Larimer F."/>
            <person name="Land M."/>
            <person name="Hauser L."/>
            <person name="Kyrpides N."/>
            <person name="Mikhailova N."/>
            <person name="Viollier P."/>
            <person name="Stephens C."/>
            <person name="Richardson P."/>
        </authorList>
    </citation>
    <scope>NUCLEOTIDE SEQUENCE [LARGE SCALE GENOMIC DNA]</scope>
    <source>
        <strain evidence="3 4">MCS10</strain>
    </source>
</reference>
<accession>Q0ANB9</accession>
<sequence>MQRIATTDDLSARGLERFDAIIDVRSPSEYAEDHLPGAINLPVLDDEERARVGTHYTQVSIFEARRMGAAIAARNISRHIAAALADKDKTFKPLVYCWRGGMRSQSMATILAAVGWKTTLVDGGYRTWRRQVVAELDADAPLPVILIDGQTGTAKTRLLHVLAARGEQVIDLEGLACHRGSIFGDFSDNPQPGQKAFETALWTKIRELDPSRPVYVEAESRSVGRLRVPPRVWNAMQAAPRLEIRAPVAERARYLMTAYPDLPDDPDKLLAAIDGLRRFHARSVIEEWQALAGRGDWQALAAALVTAHYDPAYDRARKRDDAELSRTILETGSLDDRALAGLAERVIAATPAA</sequence>
<evidence type="ECO:0000313" key="3">
    <source>
        <dbReference type="EMBL" id="ABI66218.1"/>
    </source>
</evidence>
<dbReference type="Pfam" id="PF26341">
    <property type="entry name" value="AAA_SelU"/>
    <property type="match status" value="1"/>
</dbReference>
<dbReference type="InterPro" id="IPR017582">
    <property type="entry name" value="SelU"/>
</dbReference>
<dbReference type="EMBL" id="CP000449">
    <property type="protein sequence ID" value="ABI66218.1"/>
    <property type="molecule type" value="Genomic_DNA"/>
</dbReference>
<dbReference type="AlphaFoldDB" id="Q0ANB9"/>
<evidence type="ECO:0000313" key="4">
    <source>
        <dbReference type="Proteomes" id="UP000001964"/>
    </source>
</evidence>
<evidence type="ECO:0000256" key="1">
    <source>
        <dbReference type="ARBA" id="ARBA00023266"/>
    </source>
</evidence>
<proteinExistence type="predicted"/>
<keyword evidence="4" id="KW-1185">Reference proteome</keyword>
<dbReference type="NCBIfam" id="NF008752">
    <property type="entry name" value="PRK11784.1-4"/>
    <property type="match status" value="1"/>
</dbReference>
<dbReference type="GO" id="GO:0002098">
    <property type="term" value="P:tRNA wobble uridine modification"/>
    <property type="evidence" value="ECO:0007669"/>
    <property type="project" value="InterPro"/>
</dbReference>
<dbReference type="PROSITE" id="PS50206">
    <property type="entry name" value="RHODANESE_3"/>
    <property type="match status" value="1"/>
</dbReference>
<dbReference type="PROSITE" id="PS00380">
    <property type="entry name" value="RHODANESE_1"/>
    <property type="match status" value="1"/>
</dbReference>
<dbReference type="STRING" id="394221.Mmar10_1926"/>
<dbReference type="Pfam" id="PF00581">
    <property type="entry name" value="Rhodanese"/>
    <property type="match status" value="1"/>
</dbReference>
<protein>
    <submittedName>
        <fullName evidence="3">Rhodanese domain protein</fullName>
    </submittedName>
</protein>
<dbReference type="InterPro" id="IPR001763">
    <property type="entry name" value="Rhodanese-like_dom"/>
</dbReference>
<dbReference type="InterPro" id="IPR001307">
    <property type="entry name" value="Thiosulphate_STrfase_CS"/>
</dbReference>
<keyword evidence="1" id="KW-0711">Selenium</keyword>
<gene>
    <name evidence="3" type="ordered locus">Mmar10_1926</name>
</gene>
<dbReference type="SUPFAM" id="SSF52821">
    <property type="entry name" value="Rhodanese/Cell cycle control phosphatase"/>
    <property type="match status" value="1"/>
</dbReference>
<dbReference type="NCBIfam" id="NF008750">
    <property type="entry name" value="PRK11784.1-2"/>
    <property type="match status" value="1"/>
</dbReference>
<dbReference type="KEGG" id="mmr:Mmar10_1926"/>
<dbReference type="PANTHER" id="PTHR30401">
    <property type="entry name" value="TRNA 2-SELENOURIDINE SYNTHASE"/>
    <property type="match status" value="1"/>
</dbReference>
<dbReference type="InterPro" id="IPR036873">
    <property type="entry name" value="Rhodanese-like_dom_sf"/>
</dbReference>
<dbReference type="GO" id="GO:0004792">
    <property type="term" value="F:thiosulfate-cyanide sulfurtransferase activity"/>
    <property type="evidence" value="ECO:0007669"/>
    <property type="project" value="InterPro"/>
</dbReference>
<dbReference type="Proteomes" id="UP000001964">
    <property type="component" value="Chromosome"/>
</dbReference>
<dbReference type="Gene3D" id="3.40.250.10">
    <property type="entry name" value="Rhodanese-like domain"/>
    <property type="match status" value="1"/>
</dbReference>
<dbReference type="OrthoDB" id="9808735at2"/>
<dbReference type="InterPro" id="IPR058840">
    <property type="entry name" value="AAA_SelU"/>
</dbReference>
<organism evidence="3 4">
    <name type="scientific">Maricaulis maris (strain MCS10)</name>
    <name type="common">Caulobacter maris</name>
    <dbReference type="NCBI Taxonomy" id="394221"/>
    <lineage>
        <taxon>Bacteria</taxon>
        <taxon>Pseudomonadati</taxon>
        <taxon>Pseudomonadota</taxon>
        <taxon>Alphaproteobacteria</taxon>
        <taxon>Maricaulales</taxon>
        <taxon>Maricaulaceae</taxon>
        <taxon>Maricaulis</taxon>
    </lineage>
</organism>